<accession>A0A8J2P9H4</accession>
<evidence type="ECO:0000256" key="2">
    <source>
        <dbReference type="ARBA" id="ARBA00022701"/>
    </source>
</evidence>
<feature type="domain" description="Tubulin/FtsZ GTPase" evidence="5">
    <location>
        <begin position="51"/>
        <end position="229"/>
    </location>
</feature>
<evidence type="ECO:0000259" key="5">
    <source>
        <dbReference type="SMART" id="SM00864"/>
    </source>
</evidence>
<dbReference type="AlphaFoldDB" id="A0A8J2P9H4"/>
<evidence type="ECO:0000256" key="4">
    <source>
        <dbReference type="ARBA" id="ARBA00023134"/>
    </source>
</evidence>
<keyword evidence="3" id="KW-0547">Nucleotide-binding</keyword>
<comment type="caution">
    <text evidence="6">The sequence shown here is derived from an EMBL/GenBank/DDBJ whole genome shotgun (WGS) entry which is preliminary data.</text>
</comment>
<proteinExistence type="inferred from homology"/>
<evidence type="ECO:0000313" key="7">
    <source>
        <dbReference type="Proteomes" id="UP000708208"/>
    </source>
</evidence>
<comment type="similarity">
    <text evidence="1">Belongs to the tubulin family.</text>
</comment>
<organism evidence="6 7">
    <name type="scientific">Allacma fusca</name>
    <dbReference type="NCBI Taxonomy" id="39272"/>
    <lineage>
        <taxon>Eukaryota</taxon>
        <taxon>Metazoa</taxon>
        <taxon>Ecdysozoa</taxon>
        <taxon>Arthropoda</taxon>
        <taxon>Hexapoda</taxon>
        <taxon>Collembola</taxon>
        <taxon>Symphypleona</taxon>
        <taxon>Sminthuridae</taxon>
        <taxon>Allacma</taxon>
    </lineage>
</organism>
<dbReference type="GO" id="GO:0005525">
    <property type="term" value="F:GTP binding"/>
    <property type="evidence" value="ECO:0007669"/>
    <property type="project" value="UniProtKB-KW"/>
</dbReference>
<dbReference type="SMART" id="SM00864">
    <property type="entry name" value="Tubulin"/>
    <property type="match status" value="1"/>
</dbReference>
<name>A0A8J2P9H4_9HEXA</name>
<reference evidence="6" key="1">
    <citation type="submission" date="2021-06" db="EMBL/GenBank/DDBJ databases">
        <authorList>
            <person name="Hodson N. C."/>
            <person name="Mongue J. A."/>
            <person name="Jaron S. K."/>
        </authorList>
    </citation>
    <scope>NUCLEOTIDE SEQUENCE</scope>
</reference>
<evidence type="ECO:0000256" key="3">
    <source>
        <dbReference type="ARBA" id="ARBA00022741"/>
    </source>
</evidence>
<keyword evidence="2" id="KW-0493">Microtubule</keyword>
<keyword evidence="4" id="KW-0342">GTP-binding</keyword>
<dbReference type="Pfam" id="PF00091">
    <property type="entry name" value="Tubulin"/>
    <property type="match status" value="1"/>
</dbReference>
<evidence type="ECO:0000313" key="6">
    <source>
        <dbReference type="EMBL" id="CAG7786628.1"/>
    </source>
</evidence>
<dbReference type="InterPro" id="IPR003008">
    <property type="entry name" value="Tubulin_FtsZ_GTPase"/>
</dbReference>
<keyword evidence="7" id="KW-1185">Reference proteome</keyword>
<dbReference type="OrthoDB" id="6628532at2759"/>
<sequence>MTISENLVVHLGQAGCQSGLACWELFCLEHGIYPDGTLATEFGHTRKVSETGVFFNETARCKYVPRAIFFDFDVDVINDIRTGSYRQLYNLDMLVSGKEDAANNFARGFFTMGREFIDCIMDKFRHEVESVDHLTGLMVLRSVCGGTGSGFGSLLLQKVYQDHPKVPKVSIEVNPSPRLSTAAVEPYNCVLACHASMDYSDVDVIYENECCYSMFIRHLENSKQIWFPTPGFTFHWFLMGLYSLTRGSIMIGTL</sequence>
<dbReference type="EMBL" id="CAJVCH010321848">
    <property type="protein sequence ID" value="CAG7786628.1"/>
    <property type="molecule type" value="Genomic_DNA"/>
</dbReference>
<protein>
    <recommendedName>
        <fullName evidence="5">Tubulin/FtsZ GTPase domain-containing protein</fullName>
    </recommendedName>
</protein>
<dbReference type="PANTHER" id="PTHR11588">
    <property type="entry name" value="TUBULIN"/>
    <property type="match status" value="1"/>
</dbReference>
<dbReference type="GO" id="GO:0005874">
    <property type="term" value="C:microtubule"/>
    <property type="evidence" value="ECO:0007669"/>
    <property type="project" value="UniProtKB-KW"/>
</dbReference>
<dbReference type="GO" id="GO:0007017">
    <property type="term" value="P:microtubule-based process"/>
    <property type="evidence" value="ECO:0007669"/>
    <property type="project" value="InterPro"/>
</dbReference>
<dbReference type="Proteomes" id="UP000708208">
    <property type="component" value="Unassembled WGS sequence"/>
</dbReference>
<evidence type="ECO:0000256" key="1">
    <source>
        <dbReference type="ARBA" id="ARBA00009636"/>
    </source>
</evidence>
<gene>
    <name evidence="6" type="ORF">AFUS01_LOCUS25189</name>
</gene>
<dbReference type="InterPro" id="IPR000217">
    <property type="entry name" value="Tubulin"/>
</dbReference>